<feature type="transmembrane region" description="Helical" evidence="10">
    <location>
        <begin position="63"/>
        <end position="83"/>
    </location>
</feature>
<evidence type="ECO:0000256" key="4">
    <source>
        <dbReference type="ARBA" id="ARBA00022475"/>
    </source>
</evidence>
<dbReference type="GO" id="GO:0042910">
    <property type="term" value="F:xenobiotic transmembrane transporter activity"/>
    <property type="evidence" value="ECO:0007669"/>
    <property type="project" value="InterPro"/>
</dbReference>
<evidence type="ECO:0000256" key="6">
    <source>
        <dbReference type="ARBA" id="ARBA00022989"/>
    </source>
</evidence>
<feature type="transmembrane region" description="Helical" evidence="10">
    <location>
        <begin position="428"/>
        <end position="448"/>
    </location>
</feature>
<dbReference type="RefSeq" id="WP_304420431.1">
    <property type="nucleotide sequence ID" value="NZ_JANCMU010000002.1"/>
</dbReference>
<feature type="transmembrane region" description="Helical" evidence="10">
    <location>
        <begin position="202"/>
        <end position="224"/>
    </location>
</feature>
<evidence type="ECO:0000256" key="7">
    <source>
        <dbReference type="ARBA" id="ARBA00023065"/>
    </source>
</evidence>
<feature type="transmembrane region" description="Helical" evidence="10">
    <location>
        <begin position="248"/>
        <end position="274"/>
    </location>
</feature>
<evidence type="ECO:0000313" key="11">
    <source>
        <dbReference type="EMBL" id="MDG4945895.1"/>
    </source>
</evidence>
<dbReference type="InterPro" id="IPR002528">
    <property type="entry name" value="MATE_fam"/>
</dbReference>
<keyword evidence="5 10" id="KW-0812">Transmembrane</keyword>
<dbReference type="AlphaFoldDB" id="A0A9X4MYG9"/>
<keyword evidence="4" id="KW-1003">Cell membrane</keyword>
<keyword evidence="2" id="KW-0813">Transport</keyword>
<feature type="transmembrane region" description="Helical" evidence="10">
    <location>
        <begin position="328"/>
        <end position="348"/>
    </location>
</feature>
<dbReference type="GO" id="GO:0006811">
    <property type="term" value="P:monoatomic ion transport"/>
    <property type="evidence" value="ECO:0007669"/>
    <property type="project" value="UniProtKB-KW"/>
</dbReference>
<evidence type="ECO:0000256" key="2">
    <source>
        <dbReference type="ARBA" id="ARBA00022448"/>
    </source>
</evidence>
<evidence type="ECO:0000256" key="5">
    <source>
        <dbReference type="ARBA" id="ARBA00022692"/>
    </source>
</evidence>
<dbReference type="Proteomes" id="UP001152599">
    <property type="component" value="Unassembled WGS sequence"/>
</dbReference>
<dbReference type="PANTHER" id="PTHR43298:SF2">
    <property type="entry name" value="FMN_FAD EXPORTER YEEO-RELATED"/>
    <property type="match status" value="1"/>
</dbReference>
<feature type="transmembrane region" description="Helical" evidence="10">
    <location>
        <begin position="103"/>
        <end position="125"/>
    </location>
</feature>
<dbReference type="Pfam" id="PF01554">
    <property type="entry name" value="MatE"/>
    <property type="match status" value="2"/>
</dbReference>
<organism evidence="11 12">
    <name type="scientific">Profundicola chukchiensis</name>
    <dbReference type="NCBI Taxonomy" id="2961959"/>
    <lineage>
        <taxon>Bacteria</taxon>
        <taxon>Pseudomonadati</taxon>
        <taxon>Bacteroidota</taxon>
        <taxon>Flavobacteriia</taxon>
        <taxon>Flavobacteriales</taxon>
        <taxon>Weeksellaceae</taxon>
        <taxon>Profundicola</taxon>
    </lineage>
</organism>
<dbReference type="PANTHER" id="PTHR43298">
    <property type="entry name" value="MULTIDRUG RESISTANCE PROTEIN NORM-RELATED"/>
    <property type="match status" value="1"/>
</dbReference>
<protein>
    <recommendedName>
        <fullName evidence="9">Multidrug-efflux transporter</fullName>
    </recommendedName>
</protein>
<feature type="transmembrane region" description="Helical" evidence="10">
    <location>
        <begin position="360"/>
        <end position="384"/>
    </location>
</feature>
<dbReference type="InterPro" id="IPR048279">
    <property type="entry name" value="MdtK-like"/>
</dbReference>
<comment type="subcellular location">
    <subcellularLocation>
        <location evidence="1">Cell membrane</location>
        <topology evidence="1">Multi-pass membrane protein</topology>
    </subcellularLocation>
</comment>
<dbReference type="InterPro" id="IPR050222">
    <property type="entry name" value="MATE_MdtK"/>
</dbReference>
<feature type="transmembrane region" description="Helical" evidence="10">
    <location>
        <begin position="396"/>
        <end position="416"/>
    </location>
</feature>
<keyword evidence="12" id="KW-1185">Reference proteome</keyword>
<dbReference type="PIRSF" id="PIRSF006603">
    <property type="entry name" value="DinF"/>
    <property type="match status" value="1"/>
</dbReference>
<evidence type="ECO:0000256" key="1">
    <source>
        <dbReference type="ARBA" id="ARBA00004651"/>
    </source>
</evidence>
<evidence type="ECO:0000256" key="8">
    <source>
        <dbReference type="ARBA" id="ARBA00023136"/>
    </source>
</evidence>
<dbReference type="GO" id="GO:0005886">
    <property type="term" value="C:plasma membrane"/>
    <property type="evidence" value="ECO:0007669"/>
    <property type="project" value="UniProtKB-SubCell"/>
</dbReference>
<evidence type="ECO:0000313" key="12">
    <source>
        <dbReference type="Proteomes" id="UP001152599"/>
    </source>
</evidence>
<keyword evidence="7" id="KW-0406">Ion transport</keyword>
<feature type="transmembrane region" description="Helical" evidence="10">
    <location>
        <begin position="12"/>
        <end position="30"/>
    </location>
</feature>
<keyword evidence="3" id="KW-0050">Antiport</keyword>
<sequence>MTIKEHLRKNFILAWPVMLTQAGQILVNVADNVMVGALGGKHDHIQNPEIGKVALGAVSLGNALFFMIMVAAMGFSFAMSPLIAQADAKNNLKRGSAILSHGLVLNMIITVLLITVLLLVSPLMYQMGQPTDVVDAALPYLEIVGYSMIPLMIFQSFRQLSEGLSLTLVVAVATIIANLLNIFFNYGLIFGNFGMPRLEVEGAAYGTLISRILMVFTLLSAMWFHPKSRTYLSMIKFKNFQKVIFRKLIQLGIPTSLQMFFEVGAFAGAAFIVGMAGKDDLAAHQIALNLASISFMLCTGIAIAATVRVGNQLGLRDFHTMKRAGWSAFMMVAAFMTLAGIILILFRHQLPTLYIDNADVIVIAAQLLIVAALFQLSDGIQVVLLGALRGMQDVNIPTVITMFAYFVIAMPLGYYLTIERDMGAMGMWIALGIGLTISAVLLVLRYIYKTNFLIRAKEEKLKLDL</sequence>
<dbReference type="NCBIfam" id="TIGR00797">
    <property type="entry name" value="matE"/>
    <property type="match status" value="1"/>
</dbReference>
<feature type="transmembrane region" description="Helical" evidence="10">
    <location>
        <begin position="137"/>
        <end position="154"/>
    </location>
</feature>
<keyword evidence="8 10" id="KW-0472">Membrane</keyword>
<gene>
    <name evidence="11" type="ORF">NMK71_05670</name>
</gene>
<accession>A0A9X4MYG9</accession>
<name>A0A9X4MYG9_9FLAO</name>
<dbReference type="EMBL" id="JANCMU010000002">
    <property type="protein sequence ID" value="MDG4945895.1"/>
    <property type="molecule type" value="Genomic_DNA"/>
</dbReference>
<reference evidence="11" key="1">
    <citation type="submission" date="2022-07" db="EMBL/GenBank/DDBJ databases">
        <title>Description and genome-wide analysis of Profundicola chukchiensis gen. nov., sp. nov., marine bacteria isolated from bottom sediments of the Chukchi Sea.</title>
        <authorList>
            <person name="Romanenko L."/>
            <person name="Otstavnykh N."/>
            <person name="Kurilenko V."/>
            <person name="Eremeev V."/>
            <person name="Velansky P."/>
            <person name="Mikhailov V."/>
            <person name="Isaeva M."/>
        </authorList>
    </citation>
    <scope>NUCLEOTIDE SEQUENCE</scope>
    <source>
        <strain evidence="11">KMM 9713</strain>
    </source>
</reference>
<proteinExistence type="predicted"/>
<dbReference type="GO" id="GO:0015297">
    <property type="term" value="F:antiporter activity"/>
    <property type="evidence" value="ECO:0007669"/>
    <property type="project" value="UniProtKB-KW"/>
</dbReference>
<feature type="transmembrane region" description="Helical" evidence="10">
    <location>
        <begin position="286"/>
        <end position="307"/>
    </location>
</feature>
<keyword evidence="6 10" id="KW-1133">Transmembrane helix</keyword>
<evidence type="ECO:0000256" key="3">
    <source>
        <dbReference type="ARBA" id="ARBA00022449"/>
    </source>
</evidence>
<evidence type="ECO:0000256" key="10">
    <source>
        <dbReference type="SAM" id="Phobius"/>
    </source>
</evidence>
<comment type="caution">
    <text evidence="11">The sequence shown here is derived from an EMBL/GenBank/DDBJ whole genome shotgun (WGS) entry which is preliminary data.</text>
</comment>
<evidence type="ECO:0000256" key="9">
    <source>
        <dbReference type="ARBA" id="ARBA00031636"/>
    </source>
</evidence>
<dbReference type="CDD" id="cd13131">
    <property type="entry name" value="MATE_NorM_like"/>
    <property type="match status" value="1"/>
</dbReference>
<feature type="transmembrane region" description="Helical" evidence="10">
    <location>
        <begin position="166"/>
        <end position="190"/>
    </location>
</feature>